<dbReference type="Pfam" id="PF20511">
    <property type="entry name" value="PMI_typeI_cat"/>
    <property type="match status" value="1"/>
</dbReference>
<dbReference type="InterPro" id="IPR051804">
    <property type="entry name" value="Carb_Metab_Reg_Kinase/Isom"/>
</dbReference>
<comment type="cofactor">
    <cofactor evidence="3">
        <name>Zn(2+)</name>
        <dbReference type="ChEBI" id="CHEBI:29105"/>
    </cofactor>
    <text evidence="3">Binds 1 zinc ion per subunit.</text>
</comment>
<dbReference type="CDD" id="cd07010">
    <property type="entry name" value="cupin_PMI_type_I_N_bac"/>
    <property type="match status" value="1"/>
</dbReference>
<dbReference type="HOGENOM" id="CLU_020529_0_1_0"/>
<sequence length="326" mass="35967">MRDVLRFEPIYQDRVWGGRVLESTFGRTLPAERPIGESWEIVDRPEAQSIVKFGTHKGSTLRQLIEARAADIMGPKWPADRRFPLLVKWLDCRERLSLQVHPPAAAAAELGGEPKTENWYIAHSSADAKLLVGLQRGVTREQFERAIADNTLEQCIHQFRVAAGDSILVHSGQVHAIDAGNLILEIQQNSDTTYRVYDWGRVGLDGKPRQLHIDQSLRSILWDDFEPAPVRGAPTSGVIASCAEFTIRRLVLGTGERFSVHAEEQPRVLSVVSGSVRIGNENTSASRAPFGQVLACGENVLLPYAGAFTFSAASTSILLLTEDFCG</sequence>
<dbReference type="AlphaFoldDB" id="B1ZUR8"/>
<evidence type="ECO:0000313" key="7">
    <source>
        <dbReference type="Proteomes" id="UP000007013"/>
    </source>
</evidence>
<dbReference type="EMBL" id="CP001032">
    <property type="protein sequence ID" value="ACB74952.1"/>
    <property type="molecule type" value="Genomic_DNA"/>
</dbReference>
<gene>
    <name evidence="6" type="ordered locus">Oter_1668</name>
</gene>
<keyword evidence="6" id="KW-0413">Isomerase</keyword>
<proteinExistence type="predicted"/>
<dbReference type="Gene3D" id="2.60.120.10">
    <property type="entry name" value="Jelly Rolls"/>
    <property type="match status" value="1"/>
</dbReference>
<dbReference type="Proteomes" id="UP000007013">
    <property type="component" value="Chromosome"/>
</dbReference>
<reference evidence="6 7" key="1">
    <citation type="journal article" date="2011" name="J. Bacteriol.">
        <title>Genome sequence of the verrucomicrobium Opitutus terrae PB90-1, an abundant inhabitant of rice paddy soil ecosystems.</title>
        <authorList>
            <person name="van Passel M.W."/>
            <person name="Kant R."/>
            <person name="Palva A."/>
            <person name="Copeland A."/>
            <person name="Lucas S."/>
            <person name="Lapidus A."/>
            <person name="Glavina del Rio T."/>
            <person name="Pitluck S."/>
            <person name="Goltsman E."/>
            <person name="Clum A."/>
            <person name="Sun H."/>
            <person name="Schmutz J."/>
            <person name="Larimer F.W."/>
            <person name="Land M.L."/>
            <person name="Hauser L."/>
            <person name="Kyrpides N."/>
            <person name="Mikhailova N."/>
            <person name="Richardson P.P."/>
            <person name="Janssen P.H."/>
            <person name="de Vos W.M."/>
            <person name="Smidt H."/>
        </authorList>
    </citation>
    <scope>NUCLEOTIDE SEQUENCE [LARGE SCALE GENOMIC DNA]</scope>
    <source>
        <strain evidence="7">DSM 11246 / JCM 15787 / PB90-1</strain>
    </source>
</reference>
<dbReference type="InterPro" id="IPR014710">
    <property type="entry name" value="RmlC-like_jellyroll"/>
</dbReference>
<accession>B1ZUR8</accession>
<feature type="binding site" evidence="3">
    <location>
        <position position="117"/>
    </location>
    <ligand>
        <name>Zn(2+)</name>
        <dbReference type="ChEBI" id="CHEBI:29105"/>
    </ligand>
</feature>
<name>B1ZUR8_OPITP</name>
<dbReference type="GO" id="GO:0005975">
    <property type="term" value="P:carbohydrate metabolic process"/>
    <property type="evidence" value="ECO:0007669"/>
    <property type="project" value="InterPro"/>
</dbReference>
<feature type="binding site" evidence="3">
    <location>
        <position position="101"/>
    </location>
    <ligand>
        <name>Zn(2+)</name>
        <dbReference type="ChEBI" id="CHEBI:29105"/>
    </ligand>
</feature>
<dbReference type="SUPFAM" id="SSF51182">
    <property type="entry name" value="RmlC-like cupins"/>
    <property type="match status" value="1"/>
</dbReference>
<evidence type="ECO:0000313" key="6">
    <source>
        <dbReference type="EMBL" id="ACB74952.1"/>
    </source>
</evidence>
<feature type="binding site" evidence="3">
    <location>
        <position position="175"/>
    </location>
    <ligand>
        <name>Zn(2+)</name>
        <dbReference type="ChEBI" id="CHEBI:29105"/>
    </ligand>
</feature>
<evidence type="ECO:0000256" key="3">
    <source>
        <dbReference type="PIRSR" id="PIRSR036894-1"/>
    </source>
</evidence>
<dbReference type="InterPro" id="IPR014628">
    <property type="entry name" value="Man6P_isomerase_Firm_short"/>
</dbReference>
<feature type="domain" description="Phosphomannose isomerase type I catalytic" evidence="5">
    <location>
        <begin position="5"/>
        <end position="107"/>
    </location>
</feature>
<dbReference type="STRING" id="452637.Oter_1668"/>
<dbReference type="RefSeq" id="WP_012374489.1">
    <property type="nucleotide sequence ID" value="NC_010571.1"/>
</dbReference>
<dbReference type="PANTHER" id="PTHR42742:SF3">
    <property type="entry name" value="FRUCTOKINASE"/>
    <property type="match status" value="1"/>
</dbReference>
<dbReference type="PANTHER" id="PTHR42742">
    <property type="entry name" value="TRANSCRIPTIONAL REPRESSOR MPRA"/>
    <property type="match status" value="1"/>
</dbReference>
<keyword evidence="7" id="KW-1185">Reference proteome</keyword>
<keyword evidence="2 3" id="KW-0862">Zinc</keyword>
<dbReference type="PIRSF" id="PIRSF036894">
    <property type="entry name" value="PMI_Firm_short"/>
    <property type="match status" value="1"/>
</dbReference>
<dbReference type="eggNOG" id="COG1482">
    <property type="taxonomic scope" value="Bacteria"/>
</dbReference>
<dbReference type="InterPro" id="IPR046457">
    <property type="entry name" value="PMI_typeI_cat"/>
</dbReference>
<dbReference type="InterPro" id="IPR011051">
    <property type="entry name" value="RmlC_Cupin_sf"/>
</dbReference>
<organism evidence="6 7">
    <name type="scientific">Opitutus terrae (strain DSM 11246 / JCM 15787 / PB90-1)</name>
    <dbReference type="NCBI Taxonomy" id="452637"/>
    <lineage>
        <taxon>Bacteria</taxon>
        <taxon>Pseudomonadati</taxon>
        <taxon>Verrucomicrobiota</taxon>
        <taxon>Opitutia</taxon>
        <taxon>Opitutales</taxon>
        <taxon>Opitutaceae</taxon>
        <taxon>Opitutus</taxon>
    </lineage>
</organism>
<dbReference type="OrthoDB" id="9808275at2"/>
<dbReference type="GO" id="GO:0004476">
    <property type="term" value="F:mannose-6-phosphate isomerase activity"/>
    <property type="evidence" value="ECO:0007669"/>
    <property type="project" value="InterPro"/>
</dbReference>
<dbReference type="KEGG" id="ote:Oter_1668"/>
<feature type="active site" evidence="4">
    <location>
        <position position="195"/>
    </location>
</feature>
<evidence type="ECO:0000256" key="2">
    <source>
        <dbReference type="ARBA" id="ARBA00022833"/>
    </source>
</evidence>
<evidence type="ECO:0000256" key="1">
    <source>
        <dbReference type="ARBA" id="ARBA00022723"/>
    </source>
</evidence>
<keyword evidence="1 3" id="KW-0479">Metal-binding</keyword>
<protein>
    <submittedName>
        <fullName evidence="6">Mannose-6-phosphate isomerase type I</fullName>
    </submittedName>
</protein>
<evidence type="ECO:0000259" key="5">
    <source>
        <dbReference type="Pfam" id="PF20511"/>
    </source>
</evidence>
<evidence type="ECO:0000256" key="4">
    <source>
        <dbReference type="PIRSR" id="PIRSR036894-2"/>
    </source>
</evidence>
<dbReference type="GO" id="GO:0008270">
    <property type="term" value="F:zinc ion binding"/>
    <property type="evidence" value="ECO:0007669"/>
    <property type="project" value="InterPro"/>
</dbReference>